<reference evidence="1 2" key="1">
    <citation type="journal article" date="2023" name="Nucleic Acids Res.">
        <title>The hologenome of Daphnia magna reveals possible DNA methylation and microbiome-mediated evolution of the host genome.</title>
        <authorList>
            <person name="Chaturvedi A."/>
            <person name="Li X."/>
            <person name="Dhandapani V."/>
            <person name="Marshall H."/>
            <person name="Kissane S."/>
            <person name="Cuenca-Cambronero M."/>
            <person name="Asole G."/>
            <person name="Calvet F."/>
            <person name="Ruiz-Romero M."/>
            <person name="Marangio P."/>
            <person name="Guigo R."/>
            <person name="Rago D."/>
            <person name="Mirbahai L."/>
            <person name="Eastwood N."/>
            <person name="Colbourne J.K."/>
            <person name="Zhou J."/>
            <person name="Mallon E."/>
            <person name="Orsini L."/>
        </authorList>
    </citation>
    <scope>NUCLEOTIDE SEQUENCE [LARGE SCALE GENOMIC DNA]</scope>
    <source>
        <strain evidence="1">LRV0_1</strain>
    </source>
</reference>
<name>A0ABQ9ZS91_9CRUS</name>
<protein>
    <submittedName>
        <fullName evidence="1">Uncharacterized protein</fullName>
    </submittedName>
</protein>
<accession>A0ABQ9ZS91</accession>
<dbReference type="EMBL" id="JAOYFB010000005">
    <property type="protein sequence ID" value="KAK4015596.1"/>
    <property type="molecule type" value="Genomic_DNA"/>
</dbReference>
<proteinExistence type="predicted"/>
<evidence type="ECO:0000313" key="1">
    <source>
        <dbReference type="EMBL" id="KAK4015596.1"/>
    </source>
</evidence>
<keyword evidence="2" id="KW-1185">Reference proteome</keyword>
<sequence>MITGSVSRKLRQPLEIFDDENEIQTKTEQPPNRQKRRCFFFLFELMLFLCSNLNGSVSRKLRQPLHFLPSFDLLQTSECKCRDTGKHLKGFKCNTDILRQAQAAP</sequence>
<organism evidence="1 2">
    <name type="scientific">Daphnia magna</name>
    <dbReference type="NCBI Taxonomy" id="35525"/>
    <lineage>
        <taxon>Eukaryota</taxon>
        <taxon>Metazoa</taxon>
        <taxon>Ecdysozoa</taxon>
        <taxon>Arthropoda</taxon>
        <taxon>Crustacea</taxon>
        <taxon>Branchiopoda</taxon>
        <taxon>Diplostraca</taxon>
        <taxon>Cladocera</taxon>
        <taxon>Anomopoda</taxon>
        <taxon>Daphniidae</taxon>
        <taxon>Daphnia</taxon>
    </lineage>
</organism>
<evidence type="ECO:0000313" key="2">
    <source>
        <dbReference type="Proteomes" id="UP001234178"/>
    </source>
</evidence>
<gene>
    <name evidence="1" type="ORF">OUZ56_030571</name>
</gene>
<comment type="caution">
    <text evidence="1">The sequence shown here is derived from an EMBL/GenBank/DDBJ whole genome shotgun (WGS) entry which is preliminary data.</text>
</comment>
<dbReference type="Proteomes" id="UP001234178">
    <property type="component" value="Unassembled WGS sequence"/>
</dbReference>